<gene>
    <name evidence="2" type="ORF">NDU88_000939</name>
</gene>
<proteinExistence type="predicted"/>
<feature type="region of interest" description="Disordered" evidence="1">
    <location>
        <begin position="1"/>
        <end position="48"/>
    </location>
</feature>
<dbReference type="Proteomes" id="UP001066276">
    <property type="component" value="Chromosome 8"/>
</dbReference>
<dbReference type="AlphaFoldDB" id="A0AAV7NHL5"/>
<name>A0AAV7NHL5_PLEWA</name>
<organism evidence="2 3">
    <name type="scientific">Pleurodeles waltl</name>
    <name type="common">Iberian ribbed newt</name>
    <dbReference type="NCBI Taxonomy" id="8319"/>
    <lineage>
        <taxon>Eukaryota</taxon>
        <taxon>Metazoa</taxon>
        <taxon>Chordata</taxon>
        <taxon>Craniata</taxon>
        <taxon>Vertebrata</taxon>
        <taxon>Euteleostomi</taxon>
        <taxon>Amphibia</taxon>
        <taxon>Batrachia</taxon>
        <taxon>Caudata</taxon>
        <taxon>Salamandroidea</taxon>
        <taxon>Salamandridae</taxon>
        <taxon>Pleurodelinae</taxon>
        <taxon>Pleurodeles</taxon>
    </lineage>
</organism>
<comment type="caution">
    <text evidence="2">The sequence shown here is derived from an EMBL/GenBank/DDBJ whole genome shotgun (WGS) entry which is preliminary data.</text>
</comment>
<evidence type="ECO:0000313" key="3">
    <source>
        <dbReference type="Proteomes" id="UP001066276"/>
    </source>
</evidence>
<evidence type="ECO:0000256" key="1">
    <source>
        <dbReference type="SAM" id="MobiDB-lite"/>
    </source>
</evidence>
<reference evidence="2" key="1">
    <citation type="journal article" date="2022" name="bioRxiv">
        <title>Sequencing and chromosome-scale assembly of the giantPleurodeles waltlgenome.</title>
        <authorList>
            <person name="Brown T."/>
            <person name="Elewa A."/>
            <person name="Iarovenko S."/>
            <person name="Subramanian E."/>
            <person name="Araus A.J."/>
            <person name="Petzold A."/>
            <person name="Susuki M."/>
            <person name="Suzuki K.-i.T."/>
            <person name="Hayashi T."/>
            <person name="Toyoda A."/>
            <person name="Oliveira C."/>
            <person name="Osipova E."/>
            <person name="Leigh N.D."/>
            <person name="Simon A."/>
            <person name="Yun M.H."/>
        </authorList>
    </citation>
    <scope>NUCLEOTIDE SEQUENCE</scope>
    <source>
        <strain evidence="2">20211129_DDA</strain>
        <tissue evidence="2">Liver</tissue>
    </source>
</reference>
<evidence type="ECO:0000313" key="2">
    <source>
        <dbReference type="EMBL" id="KAJ1112678.1"/>
    </source>
</evidence>
<protein>
    <submittedName>
        <fullName evidence="2">Uncharacterized protein</fullName>
    </submittedName>
</protein>
<keyword evidence="3" id="KW-1185">Reference proteome</keyword>
<accession>A0AAV7NHL5</accession>
<sequence>MTRPHGDRGSKPAQRPGLDQGQLSASLRGGGNQGTRGSAGASWLQGHKAPRSRLASRLLTSLPGWWGSSDSGDTEPSRVRQAAPFCLFGAAEPWEPPQRYQGRMALILWRPGHRIHRHQKGMPDCAPGAPLDGLPCPRGTTRTAQFHLFVAAEPWEPPQRYQGRMALLLRWPGHRNHRHLKGMPACALGAPLDDLPCHGSTTRSAAVPATLFLVPRWQVGQHTFDALIVFPTSGSQR</sequence>
<dbReference type="EMBL" id="JANPWB010000012">
    <property type="protein sequence ID" value="KAJ1112678.1"/>
    <property type="molecule type" value="Genomic_DNA"/>
</dbReference>
<feature type="compositionally biased region" description="Basic and acidic residues" evidence="1">
    <location>
        <begin position="1"/>
        <end position="10"/>
    </location>
</feature>